<evidence type="ECO:0000313" key="3">
    <source>
        <dbReference type="Proteomes" id="UP001189624"/>
    </source>
</evidence>
<dbReference type="EMBL" id="OY731401">
    <property type="protein sequence ID" value="CAJ1948235.1"/>
    <property type="molecule type" value="Genomic_DNA"/>
</dbReference>
<dbReference type="InterPro" id="IPR023214">
    <property type="entry name" value="HAD_sf"/>
</dbReference>
<sequence length="373" mass="43157">MKEIEKFLRSSDCITSANNHIVCNIKDHDKTATTTTITSGYFFTWSCRIGTEHEKFGFEFGSLRPMKYEQIAELPNDIAERFDWDKIMEDEKEDQWKKSWNSRIPTHHNKMILKIKFLQAVVAGLTYLTTLLSRVLSPKGRLPQQKSGEESEREENERFGLSWRVAVEANNVRPWRTVPPQCYHHLENYMCAGQYELDLNLVVEHIWLYASQIPLSPDGMDAWILDVDDTCISNVSYYKARRFGCDPFDSTIFKAWIKKGMCPANPAVRSLFNALVERGFKVFLLTGRDKATLSEITTLNLHNQGFIGYQRLILRSGEYKGQSAVRYKSAIRKEIEGEGYRIWGNVGDQWSDLQGECLGKRTFKLPNPMYFIS</sequence>
<name>A0AA86VIG7_9FABA</name>
<dbReference type="Gene3D" id="3.40.50.1000">
    <property type="entry name" value="HAD superfamily/HAD-like"/>
    <property type="match status" value="1"/>
</dbReference>
<dbReference type="Gramene" id="rna-AYBTSS11_LOCUS13083">
    <property type="protein sequence ID" value="CAJ1948235.1"/>
    <property type="gene ID" value="gene-AYBTSS11_LOCUS13083"/>
</dbReference>
<evidence type="ECO:0008006" key="4">
    <source>
        <dbReference type="Google" id="ProtNLM"/>
    </source>
</evidence>
<dbReference type="InterPro" id="IPR036412">
    <property type="entry name" value="HAD-like_sf"/>
</dbReference>
<gene>
    <name evidence="2" type="ORF">AYBTSS11_LOCUS13083</name>
</gene>
<dbReference type="InterPro" id="IPR005519">
    <property type="entry name" value="Acid_phosphat_B-like"/>
</dbReference>
<dbReference type="AlphaFoldDB" id="A0AA86VIG7"/>
<dbReference type="CDD" id="cd07535">
    <property type="entry name" value="HAD_VSP"/>
    <property type="match status" value="1"/>
</dbReference>
<proteinExistence type="predicted"/>
<protein>
    <recommendedName>
        <fullName evidence="4">Acid phosphatase 1</fullName>
    </recommendedName>
</protein>
<reference evidence="2" key="1">
    <citation type="submission" date="2023-10" db="EMBL/GenBank/DDBJ databases">
        <authorList>
            <person name="Domelevo Entfellner J.-B."/>
        </authorList>
    </citation>
    <scope>NUCLEOTIDE SEQUENCE</scope>
</reference>
<dbReference type="SUPFAM" id="SSF56784">
    <property type="entry name" value="HAD-like"/>
    <property type="match status" value="1"/>
</dbReference>
<dbReference type="Pfam" id="PF03767">
    <property type="entry name" value="Acid_phosphat_B"/>
    <property type="match status" value="1"/>
</dbReference>
<dbReference type="NCBIfam" id="TIGR01675">
    <property type="entry name" value="plant-AP"/>
    <property type="match status" value="1"/>
</dbReference>
<dbReference type="Proteomes" id="UP001189624">
    <property type="component" value="Chromosome 4"/>
</dbReference>
<dbReference type="GO" id="GO:0003993">
    <property type="term" value="F:acid phosphatase activity"/>
    <property type="evidence" value="ECO:0007669"/>
    <property type="project" value="InterPro"/>
</dbReference>
<dbReference type="Gene3D" id="3.30.590.20">
    <property type="match status" value="1"/>
</dbReference>
<accession>A0AA86VIG7</accession>
<keyword evidence="3" id="KW-1185">Reference proteome</keyword>
<keyword evidence="1" id="KW-0732">Signal</keyword>
<evidence type="ECO:0000313" key="2">
    <source>
        <dbReference type="EMBL" id="CAJ1948235.1"/>
    </source>
</evidence>
<evidence type="ECO:0000256" key="1">
    <source>
        <dbReference type="ARBA" id="ARBA00022729"/>
    </source>
</evidence>
<organism evidence="2 3">
    <name type="scientific">Sphenostylis stenocarpa</name>
    <dbReference type="NCBI Taxonomy" id="92480"/>
    <lineage>
        <taxon>Eukaryota</taxon>
        <taxon>Viridiplantae</taxon>
        <taxon>Streptophyta</taxon>
        <taxon>Embryophyta</taxon>
        <taxon>Tracheophyta</taxon>
        <taxon>Spermatophyta</taxon>
        <taxon>Magnoliopsida</taxon>
        <taxon>eudicotyledons</taxon>
        <taxon>Gunneridae</taxon>
        <taxon>Pentapetalae</taxon>
        <taxon>rosids</taxon>
        <taxon>fabids</taxon>
        <taxon>Fabales</taxon>
        <taxon>Fabaceae</taxon>
        <taxon>Papilionoideae</taxon>
        <taxon>50 kb inversion clade</taxon>
        <taxon>NPAAA clade</taxon>
        <taxon>indigoferoid/millettioid clade</taxon>
        <taxon>Phaseoleae</taxon>
        <taxon>Sphenostylis</taxon>
    </lineage>
</organism>
<dbReference type="PANTHER" id="PTHR31284">
    <property type="entry name" value="ACID PHOSPHATASE-LIKE PROTEIN"/>
    <property type="match status" value="1"/>
</dbReference>
<dbReference type="PANTHER" id="PTHR31284:SF21">
    <property type="entry name" value="PLANT ACID PHOSPHATASE"/>
    <property type="match status" value="1"/>
</dbReference>
<dbReference type="InterPro" id="IPR010028">
    <property type="entry name" value="Acid_phosphatase_pln"/>
</dbReference>